<evidence type="ECO:0000313" key="4">
    <source>
        <dbReference type="Proteomes" id="UP000199159"/>
    </source>
</evidence>
<dbReference type="EMBL" id="FNJU01000013">
    <property type="protein sequence ID" value="SDP92725.1"/>
    <property type="molecule type" value="Genomic_DNA"/>
</dbReference>
<organism evidence="3 4">
    <name type="scientific">Litchfieldia salsa</name>
    <dbReference type="NCBI Taxonomy" id="930152"/>
    <lineage>
        <taxon>Bacteria</taxon>
        <taxon>Bacillati</taxon>
        <taxon>Bacillota</taxon>
        <taxon>Bacilli</taxon>
        <taxon>Bacillales</taxon>
        <taxon>Bacillaceae</taxon>
        <taxon>Litchfieldia</taxon>
    </lineage>
</organism>
<keyword evidence="1" id="KW-0812">Transmembrane</keyword>
<reference evidence="4" key="1">
    <citation type="submission" date="2016-10" db="EMBL/GenBank/DDBJ databases">
        <authorList>
            <person name="Varghese N."/>
            <person name="Submissions S."/>
        </authorList>
    </citation>
    <scope>NUCLEOTIDE SEQUENCE [LARGE SCALE GENOMIC DNA]</scope>
    <source>
        <strain evidence="4">IBRC-M10078</strain>
    </source>
</reference>
<protein>
    <submittedName>
        <fullName evidence="3">Tripartite tricarboxylate transporter TctB family protein</fullName>
    </submittedName>
</protein>
<feature type="transmembrane region" description="Helical" evidence="1">
    <location>
        <begin position="72"/>
        <end position="100"/>
    </location>
</feature>
<feature type="transmembrane region" description="Helical" evidence="1">
    <location>
        <begin position="107"/>
        <end position="126"/>
    </location>
</feature>
<keyword evidence="4" id="KW-1185">Reference proteome</keyword>
<feature type="transmembrane region" description="Helical" evidence="1">
    <location>
        <begin position="21"/>
        <end position="40"/>
    </location>
</feature>
<dbReference type="AlphaFoldDB" id="A0A1H0WQK3"/>
<dbReference type="STRING" id="930152.SAMN05216565_11356"/>
<dbReference type="InterPro" id="IPR009936">
    <property type="entry name" value="DUF1468"/>
</dbReference>
<keyword evidence="1" id="KW-0472">Membrane</keyword>
<accession>A0A1H0WQK3</accession>
<proteinExistence type="predicted"/>
<gene>
    <name evidence="3" type="ORF">SAMN05216565_11356</name>
</gene>
<dbReference type="Pfam" id="PF07331">
    <property type="entry name" value="TctB"/>
    <property type="match status" value="1"/>
</dbReference>
<evidence type="ECO:0000313" key="3">
    <source>
        <dbReference type="EMBL" id="SDP92725.1"/>
    </source>
</evidence>
<dbReference type="Proteomes" id="UP000199159">
    <property type="component" value="Unassembled WGS sequence"/>
</dbReference>
<dbReference type="RefSeq" id="WP_175490388.1">
    <property type="nucleotide sequence ID" value="NZ_FNJU01000013.1"/>
</dbReference>
<keyword evidence="1" id="KW-1133">Transmembrane helix</keyword>
<evidence type="ECO:0000259" key="2">
    <source>
        <dbReference type="Pfam" id="PF07331"/>
    </source>
</evidence>
<sequence length="135" mass="15673">MLKDLLTIEMKFSEYHSIFPTIIFWTLIILGLSMLIPNIIKRIKEGRLTSFNIKFFAKNYDKVKFYGTLGLLLAYVFFLEITGFLATTIIFMFLITILFMGDYKRKALIVSLVNSVTTSLIVWYVFGTIFDITLP</sequence>
<evidence type="ECO:0000256" key="1">
    <source>
        <dbReference type="SAM" id="Phobius"/>
    </source>
</evidence>
<feature type="domain" description="DUF1468" evidence="2">
    <location>
        <begin position="18"/>
        <end position="135"/>
    </location>
</feature>
<name>A0A1H0WQK3_9BACI</name>